<feature type="compositionally biased region" description="Polar residues" evidence="1">
    <location>
        <begin position="33"/>
        <end position="44"/>
    </location>
</feature>
<feature type="domain" description="Fungal-type protein kinase" evidence="2">
    <location>
        <begin position="182"/>
        <end position="657"/>
    </location>
</feature>
<evidence type="ECO:0000256" key="1">
    <source>
        <dbReference type="SAM" id="MobiDB-lite"/>
    </source>
</evidence>
<feature type="region of interest" description="Disordered" evidence="1">
    <location>
        <begin position="773"/>
        <end position="852"/>
    </location>
</feature>
<dbReference type="SUPFAM" id="SSF56112">
    <property type="entry name" value="Protein kinase-like (PK-like)"/>
    <property type="match status" value="1"/>
</dbReference>
<dbReference type="InterPro" id="IPR040976">
    <property type="entry name" value="Pkinase_fungal"/>
</dbReference>
<reference evidence="3" key="1">
    <citation type="submission" date="2022-07" db="EMBL/GenBank/DDBJ databases">
        <title>Genome Sequence of Leucocoprinus birnbaumii.</title>
        <authorList>
            <person name="Buettner E."/>
        </authorList>
    </citation>
    <scope>NUCLEOTIDE SEQUENCE</scope>
    <source>
        <strain evidence="3">VT141</strain>
    </source>
</reference>
<sequence>MPKPSHAGSSKSKEPSDPQTPQKVKAGPESKHQTSGPSPRSGKSNVGDVPQHDLRDIEVATQMTPELLHCPLEDWLTECTPFILADKHVEQGLQLLQKWKLLGKDNRWLDFDVLPSSMDATEDQVFSKLKKIADALGTVGYGDRTSAHFSYVNCPNITPKSEIPGGGFRFDACLHPKNSTFSSLSDASVVLEFKREKKTEDIRQNHRQVVSGANFIMNNDPRRMWMYAISIEDELMSVWHFSCSHSVKSFNFNFVECPETLVKVFLLFLFATEEEIGIDPTVHRIIDKDKKIHYIYEIIPEDVADASSKMSVANGTKGKKTKQDTAQQQQKTKQFFKTIEAIYNPRYICIAGRQTRVWKAIEVNGTTADAEVIGTMEVALKDIWIDEGSCSEFKIQELINKGLKALKPKDYSWADQGLQDEIRNALSEFPKNLPLMQIVCGGWGTGTKSRPLQAKIDTKILFPDEALPTPAQSSYSTNPQSTQQDRASASTGVFFDAEWVPAGDHNRKFTVKQQYRLVYSQVSCSLYKAEDLLSSFTAIKDAFIGLVPMFLAGWVHHDVSAGNIIAIKDVNGRVSGRLSDLEYAKEFDRVGEGVTDPKTGTPFFMPIEIHKQQPIFFRMETASEDTDSVVLMSPPNTVPSFQPRHDLESLATWTSLWVVLCRVHHPPALAASRLIFSNTSVPSVYRQNLFLGVLDNQAQVINTGIHPTLASLGFPFVFRTIRSALFNACLDLPTIGNLKSRKEYNERLYNQTYLQVCKLHDIATRAQDVSFVPSAKRNPSSTAPSSNAQTLTRKHSAKRVNDDDEDYTDSKSSSKKGKEEAPPEQINSGVQTRASKRARRSHEQPERMYLKR</sequence>
<dbReference type="Pfam" id="PF17667">
    <property type="entry name" value="Pkinase_fungal"/>
    <property type="match status" value="1"/>
</dbReference>
<feature type="region of interest" description="Disordered" evidence="1">
    <location>
        <begin position="1"/>
        <end position="50"/>
    </location>
</feature>
<proteinExistence type="predicted"/>
<dbReference type="Proteomes" id="UP001213000">
    <property type="component" value="Unassembled WGS sequence"/>
</dbReference>
<comment type="caution">
    <text evidence="3">The sequence shown here is derived from an EMBL/GenBank/DDBJ whole genome shotgun (WGS) entry which is preliminary data.</text>
</comment>
<accession>A0AAD5VRE9</accession>
<dbReference type="AlphaFoldDB" id="A0AAD5VRE9"/>
<evidence type="ECO:0000313" key="3">
    <source>
        <dbReference type="EMBL" id="KAJ3567691.1"/>
    </source>
</evidence>
<protein>
    <recommendedName>
        <fullName evidence="2">Fungal-type protein kinase domain-containing protein</fullName>
    </recommendedName>
</protein>
<evidence type="ECO:0000313" key="4">
    <source>
        <dbReference type="Proteomes" id="UP001213000"/>
    </source>
</evidence>
<keyword evidence="4" id="KW-1185">Reference proteome</keyword>
<name>A0AAD5VRE9_9AGAR</name>
<feature type="compositionally biased region" description="Polar residues" evidence="1">
    <location>
        <begin position="777"/>
        <end position="791"/>
    </location>
</feature>
<evidence type="ECO:0000259" key="2">
    <source>
        <dbReference type="Pfam" id="PF17667"/>
    </source>
</evidence>
<dbReference type="PANTHER" id="PTHR38248:SF2">
    <property type="entry name" value="FUNK1 11"/>
    <property type="match status" value="1"/>
</dbReference>
<feature type="compositionally biased region" description="Basic and acidic residues" evidence="1">
    <location>
        <begin position="841"/>
        <end position="852"/>
    </location>
</feature>
<gene>
    <name evidence="3" type="ORF">NP233_g6199</name>
</gene>
<dbReference type="EMBL" id="JANIEX010000395">
    <property type="protein sequence ID" value="KAJ3567691.1"/>
    <property type="molecule type" value="Genomic_DNA"/>
</dbReference>
<organism evidence="3 4">
    <name type="scientific">Leucocoprinus birnbaumii</name>
    <dbReference type="NCBI Taxonomy" id="56174"/>
    <lineage>
        <taxon>Eukaryota</taxon>
        <taxon>Fungi</taxon>
        <taxon>Dikarya</taxon>
        <taxon>Basidiomycota</taxon>
        <taxon>Agaricomycotina</taxon>
        <taxon>Agaricomycetes</taxon>
        <taxon>Agaricomycetidae</taxon>
        <taxon>Agaricales</taxon>
        <taxon>Agaricineae</taxon>
        <taxon>Agaricaceae</taxon>
        <taxon>Leucocoprinus</taxon>
    </lineage>
</organism>
<dbReference type="InterPro" id="IPR011009">
    <property type="entry name" value="Kinase-like_dom_sf"/>
</dbReference>
<dbReference type="PANTHER" id="PTHR38248">
    <property type="entry name" value="FUNK1 6"/>
    <property type="match status" value="1"/>
</dbReference>